<proteinExistence type="predicted"/>
<gene>
    <name evidence="2" type="ORF">B9W14_15290</name>
</gene>
<dbReference type="KEGG" id="cdrk:B9W14_15290"/>
<feature type="domain" description="PilZ" evidence="1">
    <location>
        <begin position="20"/>
        <end position="116"/>
    </location>
</feature>
<dbReference type="GO" id="GO:0035438">
    <property type="term" value="F:cyclic-di-GMP binding"/>
    <property type="evidence" value="ECO:0007669"/>
    <property type="project" value="InterPro"/>
</dbReference>
<organism evidence="2 3">
    <name type="scientific">Clostridium drakei</name>
    <dbReference type="NCBI Taxonomy" id="332101"/>
    <lineage>
        <taxon>Bacteria</taxon>
        <taxon>Bacillati</taxon>
        <taxon>Bacillota</taxon>
        <taxon>Clostridia</taxon>
        <taxon>Eubacteriales</taxon>
        <taxon>Clostridiaceae</taxon>
        <taxon>Clostridium</taxon>
    </lineage>
</organism>
<keyword evidence="3" id="KW-1185">Reference proteome</keyword>
<dbReference type="OrthoDB" id="1911631at2"/>
<dbReference type="AlphaFoldDB" id="A0A2U8DTQ3"/>
<dbReference type="InterPro" id="IPR009875">
    <property type="entry name" value="PilZ_domain"/>
</dbReference>
<name>A0A2U8DTQ3_9CLOT</name>
<reference evidence="3" key="1">
    <citation type="submission" date="2017-04" db="EMBL/GenBank/DDBJ databases">
        <authorList>
            <person name="Song Y."/>
            <person name="Cho B.-K."/>
        </authorList>
    </citation>
    <scope>NUCLEOTIDE SEQUENCE [LARGE SCALE GENOMIC DNA]</scope>
    <source>
        <strain evidence="3">SL1</strain>
    </source>
</reference>
<accession>A0A2U8DTQ3</accession>
<protein>
    <submittedName>
        <fullName evidence="2">PilZ domain-containing protein</fullName>
    </submittedName>
</protein>
<dbReference type="EMBL" id="CP020953">
    <property type="protein sequence ID" value="AWI05805.1"/>
    <property type="molecule type" value="Genomic_DNA"/>
</dbReference>
<dbReference type="Gene3D" id="2.40.10.220">
    <property type="entry name" value="predicted glycosyltransferase like domains"/>
    <property type="match status" value="1"/>
</dbReference>
<dbReference type="Pfam" id="PF07238">
    <property type="entry name" value="PilZ"/>
    <property type="match status" value="1"/>
</dbReference>
<evidence type="ECO:0000313" key="3">
    <source>
        <dbReference type="Proteomes" id="UP000244910"/>
    </source>
</evidence>
<sequence>MKKNNFSYLFDRDQIFKKDRRINKRHSYDDMLKIISVNSKQVHLERIAVDISISGIGFISSTKFEIDDILELIFKYNKITIPAIVKVVHINLYDEGYFVGGQFVAIKNIYREMLKQDLL</sequence>
<evidence type="ECO:0000259" key="1">
    <source>
        <dbReference type="Pfam" id="PF07238"/>
    </source>
</evidence>
<dbReference type="RefSeq" id="WP_029160856.1">
    <property type="nucleotide sequence ID" value="NZ_CP020953.1"/>
</dbReference>
<dbReference type="Proteomes" id="UP000244910">
    <property type="component" value="Chromosome"/>
</dbReference>
<evidence type="ECO:0000313" key="2">
    <source>
        <dbReference type="EMBL" id="AWI05805.1"/>
    </source>
</evidence>